<organism evidence="1 2">
    <name type="scientific">Mycoplasma haemofelis (strain Langford 1)</name>
    <name type="common">Haemobartonella felis</name>
    <dbReference type="NCBI Taxonomy" id="941640"/>
    <lineage>
        <taxon>Bacteria</taxon>
        <taxon>Bacillati</taxon>
        <taxon>Mycoplasmatota</taxon>
        <taxon>Mollicutes</taxon>
        <taxon>Mycoplasmataceae</taxon>
        <taxon>Mycoplasma</taxon>
    </lineage>
</organism>
<proteinExistence type="predicted"/>
<reference evidence="1 2" key="1">
    <citation type="journal article" date="2011" name="J. Bacteriol.">
        <title>Complete genome sequence of Mycoplasma haemofelis, a hemotropic mycoplasma.</title>
        <authorList>
            <person name="Barker E.N."/>
            <person name="Helps C.R."/>
            <person name="Peters I.R."/>
            <person name="Darby A.C."/>
            <person name="Radford A.D."/>
            <person name="Tasker S."/>
        </authorList>
    </citation>
    <scope>NUCLEOTIDE SEQUENCE [LARGE SCALE GENOMIC DNA]</scope>
    <source>
        <strain evidence="1 2">Langford 1</strain>
    </source>
</reference>
<sequence>MSTLSKIACGTGATGAVGTGCYFVATNLETPKKKTISDRLSKEKFTLLSFKSGNVEEWKAVLKEYEKDGNTDKFDGVSLDTTSSDKDNKNIASLKSTCKDLVVKEDLSEDLYRRARRWCVVPQSIKVRMESLGVKVLDYTNEKSSNSSWREWEEKIKTYTGTSILSTGSTWSSSGSDNDAKVGVIKTDCKTFLEGDSRSYDSDFEDKYKKAVTWCGLS</sequence>
<evidence type="ECO:0000313" key="2">
    <source>
        <dbReference type="Proteomes" id="UP000008637"/>
    </source>
</evidence>
<dbReference type="Proteomes" id="UP000008637">
    <property type="component" value="Chromosome"/>
</dbReference>
<dbReference type="HOGENOM" id="CLU_098620_3_0_14"/>
<dbReference type="AlphaFoldDB" id="E8ZGR5"/>
<dbReference type="KEGG" id="mha:HF1_03280"/>
<evidence type="ECO:0008006" key="3">
    <source>
        <dbReference type="Google" id="ProtNLM"/>
    </source>
</evidence>
<evidence type="ECO:0000313" key="1">
    <source>
        <dbReference type="EMBL" id="CBY92336.1"/>
    </source>
</evidence>
<gene>
    <name evidence="1" type="ordered locus">HF1_03280</name>
</gene>
<name>E8ZGR5_MYCHL</name>
<dbReference type="PROSITE" id="PS51257">
    <property type="entry name" value="PROKAR_LIPOPROTEIN"/>
    <property type="match status" value="1"/>
</dbReference>
<keyword evidence="2" id="KW-1185">Reference proteome</keyword>
<dbReference type="OrthoDB" id="9824366at2"/>
<dbReference type="EMBL" id="FR773153">
    <property type="protein sequence ID" value="CBY92336.1"/>
    <property type="molecule type" value="Genomic_DNA"/>
</dbReference>
<accession>E8ZGR5</accession>
<protein>
    <recommendedName>
        <fullName evidence="3">Lipoprotein</fullName>
    </recommendedName>
</protein>